<reference evidence="2" key="1">
    <citation type="submission" date="2016-11" db="UniProtKB">
        <authorList>
            <consortium name="WormBaseParasite"/>
        </authorList>
    </citation>
    <scope>IDENTIFICATION</scope>
    <source>
        <strain evidence="2">KR3021</strain>
    </source>
</reference>
<organism evidence="1 2">
    <name type="scientific">Rhabditophanes sp. KR3021</name>
    <dbReference type="NCBI Taxonomy" id="114890"/>
    <lineage>
        <taxon>Eukaryota</taxon>
        <taxon>Metazoa</taxon>
        <taxon>Ecdysozoa</taxon>
        <taxon>Nematoda</taxon>
        <taxon>Chromadorea</taxon>
        <taxon>Rhabditida</taxon>
        <taxon>Tylenchina</taxon>
        <taxon>Panagrolaimomorpha</taxon>
        <taxon>Strongyloidoidea</taxon>
        <taxon>Alloionematidae</taxon>
        <taxon>Rhabditophanes</taxon>
    </lineage>
</organism>
<proteinExistence type="predicted"/>
<dbReference type="WBParaSite" id="RSKR_0001041500.1">
    <property type="protein sequence ID" value="RSKR_0001041500.1"/>
    <property type="gene ID" value="RSKR_0001041500"/>
</dbReference>
<accession>A0AC35UD98</accession>
<evidence type="ECO:0000313" key="2">
    <source>
        <dbReference type="WBParaSite" id="RSKR_0001041500.1"/>
    </source>
</evidence>
<dbReference type="Proteomes" id="UP000095286">
    <property type="component" value="Unplaced"/>
</dbReference>
<sequence>MPRIQKLISEDFLANEPLAKLMQLEAGDCKVYFDTLFKHPFTIDHSICAVDESNKVIGCAVLTLNSTLPHLQKYNFNKDANADETVGSDDVSSKFRAILKETKRHVLARKPKEFHTIMRHEMSSVPPQYGGNNIATRMSIEGLQLIKEKIKELQFSYGEATNEISWRVRSKAKFQVASKLKYEDFGIELNHAVCFIFITVSLYFFFLSLFYRGLGDPYVHRSNFSQNVVAVGEASITDYYQNSVITLYIFLMLSLVCGRVCFYLDVPVFVGYLLLGLGIQNIPYFRNTLELHSYFIETIRLLCVILIVGRTTVNLNYQELKKHWFNSFFASIPPTAFVSGWLIVLTRCIFKIPIEIALCYGFVLSVTAPPVTYTMANKIMANKLGMQNGIAGIIRVATAFDNIFCIALINIVMDYCFPPAYYGWHTAFHIVGGTVLGIILCVFLWFFPTRIKMSQYASTRCAMFYLSCAGMLFYLKTIGWYGSAGYTILIMGFVCGTKWRMDSPGMKPLEQIYLDNIWNWIFEPWLFVFIGYNFRARTIDGRTVWISFVVVFSTMFFKIGTSLISTYFLKLKFKEKLFLSLVFIPKSSIQVANSLMIFNLSQKHPKSDTIPEAGKNFFHNVVIGLLVTTPLTQMLLTFLSKKLLDDKEIEKLVQLKENGKKYGSES</sequence>
<evidence type="ECO:0000313" key="1">
    <source>
        <dbReference type="Proteomes" id="UP000095286"/>
    </source>
</evidence>
<protein>
    <submittedName>
        <fullName evidence="2">Sodium/hydrogen exchanger 9B1</fullName>
    </submittedName>
</protein>
<name>A0AC35UD98_9BILA</name>